<comment type="caution">
    <text evidence="1">The sequence shown here is derived from an EMBL/GenBank/DDBJ whole genome shotgun (WGS) entry which is preliminary data.</text>
</comment>
<reference evidence="2" key="1">
    <citation type="journal article" date="2023" name="Nat. Plants">
        <title>Single-cell RNA sequencing provides a high-resolution roadmap for understanding the multicellular compartmentation of specialized metabolism.</title>
        <authorList>
            <person name="Sun S."/>
            <person name="Shen X."/>
            <person name="Li Y."/>
            <person name="Li Y."/>
            <person name="Wang S."/>
            <person name="Li R."/>
            <person name="Zhang H."/>
            <person name="Shen G."/>
            <person name="Guo B."/>
            <person name="Wei J."/>
            <person name="Xu J."/>
            <person name="St-Pierre B."/>
            <person name="Chen S."/>
            <person name="Sun C."/>
        </authorList>
    </citation>
    <scope>NUCLEOTIDE SEQUENCE [LARGE SCALE GENOMIC DNA]</scope>
</reference>
<name>A0ACC0B6Q6_CATRO</name>
<organism evidence="1 2">
    <name type="scientific">Catharanthus roseus</name>
    <name type="common">Madagascar periwinkle</name>
    <name type="synonym">Vinca rosea</name>
    <dbReference type="NCBI Taxonomy" id="4058"/>
    <lineage>
        <taxon>Eukaryota</taxon>
        <taxon>Viridiplantae</taxon>
        <taxon>Streptophyta</taxon>
        <taxon>Embryophyta</taxon>
        <taxon>Tracheophyta</taxon>
        <taxon>Spermatophyta</taxon>
        <taxon>Magnoliopsida</taxon>
        <taxon>eudicotyledons</taxon>
        <taxon>Gunneridae</taxon>
        <taxon>Pentapetalae</taxon>
        <taxon>asterids</taxon>
        <taxon>lamiids</taxon>
        <taxon>Gentianales</taxon>
        <taxon>Apocynaceae</taxon>
        <taxon>Rauvolfioideae</taxon>
        <taxon>Vinceae</taxon>
        <taxon>Catharanthinae</taxon>
        <taxon>Catharanthus</taxon>
    </lineage>
</organism>
<protein>
    <submittedName>
        <fullName evidence="1">Uncharacterized protein</fullName>
    </submittedName>
</protein>
<gene>
    <name evidence="1" type="ORF">M9H77_18161</name>
</gene>
<dbReference type="EMBL" id="CM044704">
    <property type="protein sequence ID" value="KAI5668308.1"/>
    <property type="molecule type" value="Genomic_DNA"/>
</dbReference>
<dbReference type="Proteomes" id="UP001060085">
    <property type="component" value="Linkage Group LG04"/>
</dbReference>
<evidence type="ECO:0000313" key="2">
    <source>
        <dbReference type="Proteomes" id="UP001060085"/>
    </source>
</evidence>
<proteinExistence type="predicted"/>
<sequence>MNQNDSFLNLQTSIILNILSRLPPKTISQCRCVCKTFLSLISTPEFVNLNLSKSPETLLLHHLDSSDWEPKFTVLEFKKGPKKPHQIHSDPLIQFDLRKCIPEAAAGLTMVGSVNGLICLNEFENDRVYICNPTIREYITLPMAELGERVYPSLVAYGFGLGLTSAQYKVIRIFQEKKLPRTYRSEVQIYTIGSGAWRKVVNVPFQGSFRLHGVFLKGNLYWWIDDDGEEGCCSEFISCFDVEEEVFIPFPSPPELRKNDLGCVGVIGDRLCVCDNTSRFEIVVWVMNECGEERLWNKEMVIEKSPILPVGHFYEVVYALKVLDDGEILFAWQENSFFLYNPATKTVKITDISEPNFEAKIYFPSFVSLQKCVTEEIKKFLS</sequence>
<keyword evidence="2" id="KW-1185">Reference proteome</keyword>
<evidence type="ECO:0000313" key="1">
    <source>
        <dbReference type="EMBL" id="KAI5668308.1"/>
    </source>
</evidence>
<accession>A0ACC0B6Q6</accession>